<feature type="compositionally biased region" description="Polar residues" evidence="2">
    <location>
        <begin position="1"/>
        <end position="10"/>
    </location>
</feature>
<sequence length="166" mass="18196">MTISLPTGSASLDAHSLRSEPLNAEKVTTTPVTSNAAQEEANTSIHLDLSPVARGIASASEKAGNTQEAKNTKIDESDLPQEIKELLKRIVEYREKLKEKQQELEDVMRDKSLNDEQRQAKLDALQQEISSLNNSLQEAMSQLSKLVTQMDLDDGAVIGMMSLAMS</sequence>
<feature type="region of interest" description="Disordered" evidence="2">
    <location>
        <begin position="57"/>
        <end position="77"/>
    </location>
</feature>
<keyword evidence="1" id="KW-0175">Coiled coil</keyword>
<proteinExistence type="predicted"/>
<dbReference type="Proteomes" id="UP000509761">
    <property type="component" value="Chromosome"/>
</dbReference>
<evidence type="ECO:0000256" key="1">
    <source>
        <dbReference type="SAM" id="Coils"/>
    </source>
</evidence>
<dbReference type="RefSeq" id="WP_022522301.1">
    <property type="nucleotide sequence ID" value="NZ_CP054580.1"/>
</dbReference>
<feature type="coiled-coil region" evidence="1">
    <location>
        <begin position="83"/>
        <end position="149"/>
    </location>
</feature>
<accession>A0A6N0Z388</accession>
<feature type="region of interest" description="Disordered" evidence="2">
    <location>
        <begin position="1"/>
        <end position="43"/>
    </location>
</feature>
<organism evidence="3 4">
    <name type="scientific">Vreelandella titanicae</name>
    <dbReference type="NCBI Taxonomy" id="664683"/>
    <lineage>
        <taxon>Bacteria</taxon>
        <taxon>Pseudomonadati</taxon>
        <taxon>Pseudomonadota</taxon>
        <taxon>Gammaproteobacteria</taxon>
        <taxon>Oceanospirillales</taxon>
        <taxon>Halomonadaceae</taxon>
        <taxon>Vreelandella</taxon>
    </lineage>
</organism>
<dbReference type="AlphaFoldDB" id="A0A653WFV4"/>
<feature type="compositionally biased region" description="Polar residues" evidence="2">
    <location>
        <begin position="26"/>
        <end position="43"/>
    </location>
</feature>
<reference evidence="3 4" key="1">
    <citation type="submission" date="2019-12" db="EMBL/GenBank/DDBJ databases">
        <title>Genome sequencing and assembly of endphytes of Porphyra tenera.</title>
        <authorList>
            <person name="Park J.M."/>
            <person name="Shin R."/>
            <person name="Jo S.H."/>
        </authorList>
    </citation>
    <scope>NUCLEOTIDE SEQUENCE [LARGE SCALE GENOMIC DNA]</scope>
    <source>
        <strain evidence="3 4">GPM3</strain>
    </source>
</reference>
<evidence type="ECO:0000256" key="2">
    <source>
        <dbReference type="SAM" id="MobiDB-lite"/>
    </source>
</evidence>
<keyword evidence="4" id="KW-1185">Reference proteome</keyword>
<accession>A0A653WFV4</accession>
<evidence type="ECO:0000313" key="4">
    <source>
        <dbReference type="Proteomes" id="UP000509761"/>
    </source>
</evidence>
<evidence type="ECO:0000313" key="3">
    <source>
        <dbReference type="EMBL" id="QKS24923.1"/>
    </source>
</evidence>
<name>A0A653WFV4_9GAMM</name>
<gene>
    <name evidence="3" type="ORF">FX987_02706</name>
</gene>
<protein>
    <submittedName>
        <fullName evidence="3">Uncharacterized protein</fullName>
    </submittedName>
</protein>
<dbReference type="EMBL" id="CP054580">
    <property type="protein sequence ID" value="QKS24923.1"/>
    <property type="molecule type" value="Genomic_DNA"/>
</dbReference>